<protein>
    <submittedName>
        <fullName evidence="2">GD12167</fullName>
    </submittedName>
</protein>
<dbReference type="AlphaFoldDB" id="B4QJ61"/>
<proteinExistence type="predicted"/>
<name>B4QJ61_DROSI</name>
<organism evidence="2 3">
    <name type="scientific">Drosophila simulans</name>
    <name type="common">Fruit fly</name>
    <dbReference type="NCBI Taxonomy" id="7240"/>
    <lineage>
        <taxon>Eukaryota</taxon>
        <taxon>Metazoa</taxon>
        <taxon>Ecdysozoa</taxon>
        <taxon>Arthropoda</taxon>
        <taxon>Hexapoda</taxon>
        <taxon>Insecta</taxon>
        <taxon>Pterygota</taxon>
        <taxon>Neoptera</taxon>
        <taxon>Endopterygota</taxon>
        <taxon>Diptera</taxon>
        <taxon>Brachycera</taxon>
        <taxon>Muscomorpha</taxon>
        <taxon>Ephydroidea</taxon>
        <taxon>Drosophilidae</taxon>
        <taxon>Drosophila</taxon>
        <taxon>Sophophora</taxon>
    </lineage>
</organism>
<evidence type="ECO:0000256" key="1">
    <source>
        <dbReference type="SAM" id="MobiDB-lite"/>
    </source>
</evidence>
<feature type="compositionally biased region" description="Polar residues" evidence="1">
    <location>
        <begin position="12"/>
        <end position="23"/>
    </location>
</feature>
<reference evidence="2 3" key="1">
    <citation type="journal article" date="2007" name="Nature">
        <title>Evolution of genes and genomes on the Drosophila phylogeny.</title>
        <authorList>
            <consortium name="Drosophila 12 Genomes Consortium"/>
            <person name="Clark A.G."/>
            <person name="Eisen M.B."/>
            <person name="Smith D.R."/>
            <person name="Bergman C.M."/>
            <person name="Oliver B."/>
            <person name="Markow T.A."/>
            <person name="Kaufman T.C."/>
            <person name="Kellis M."/>
            <person name="Gelbart W."/>
            <person name="Iyer V.N."/>
            <person name="Pollard D.A."/>
            <person name="Sackton T.B."/>
            <person name="Larracuente A.M."/>
            <person name="Singh N.D."/>
            <person name="Abad J.P."/>
            <person name="Abt D.N."/>
            <person name="Adryan B."/>
            <person name="Aguade M."/>
            <person name="Akashi H."/>
            <person name="Anderson W.W."/>
            <person name="Aquadro C.F."/>
            <person name="Ardell D.H."/>
            <person name="Arguello R."/>
            <person name="Artieri C.G."/>
            <person name="Barbash D.A."/>
            <person name="Barker D."/>
            <person name="Barsanti P."/>
            <person name="Batterham P."/>
            <person name="Batzoglou S."/>
            <person name="Begun D."/>
            <person name="Bhutkar A."/>
            <person name="Blanco E."/>
            <person name="Bosak S.A."/>
            <person name="Bradley R.K."/>
            <person name="Brand A.D."/>
            <person name="Brent M.R."/>
            <person name="Brooks A.N."/>
            <person name="Brown R.H."/>
            <person name="Butlin R.K."/>
            <person name="Caggese C."/>
            <person name="Calvi B.R."/>
            <person name="Bernardo de Carvalho A."/>
            <person name="Caspi A."/>
            <person name="Castrezana S."/>
            <person name="Celniker S.E."/>
            <person name="Chang J.L."/>
            <person name="Chapple C."/>
            <person name="Chatterji S."/>
            <person name="Chinwalla A."/>
            <person name="Civetta A."/>
            <person name="Clifton S.W."/>
            <person name="Comeron J.M."/>
            <person name="Costello J.C."/>
            <person name="Coyne J.A."/>
            <person name="Daub J."/>
            <person name="David R.G."/>
            <person name="Delcher A.L."/>
            <person name="Delehaunty K."/>
            <person name="Do C.B."/>
            <person name="Ebling H."/>
            <person name="Edwards K."/>
            <person name="Eickbush T."/>
            <person name="Evans J.D."/>
            <person name="Filipski A."/>
            <person name="Findeiss S."/>
            <person name="Freyhult E."/>
            <person name="Fulton L."/>
            <person name="Fulton R."/>
            <person name="Garcia A.C."/>
            <person name="Gardiner A."/>
            <person name="Garfield D.A."/>
            <person name="Garvin B.E."/>
            <person name="Gibson G."/>
            <person name="Gilbert D."/>
            <person name="Gnerre S."/>
            <person name="Godfrey J."/>
            <person name="Good R."/>
            <person name="Gotea V."/>
            <person name="Gravely B."/>
            <person name="Greenberg A.J."/>
            <person name="Griffiths-Jones S."/>
            <person name="Gross S."/>
            <person name="Guigo R."/>
            <person name="Gustafson E.A."/>
            <person name="Haerty W."/>
            <person name="Hahn M.W."/>
            <person name="Halligan D.L."/>
            <person name="Halpern A.L."/>
            <person name="Halter G.M."/>
            <person name="Han M.V."/>
            <person name="Heger A."/>
            <person name="Hillier L."/>
            <person name="Hinrichs A.S."/>
            <person name="Holmes I."/>
            <person name="Hoskins R.A."/>
            <person name="Hubisz M.J."/>
            <person name="Hultmark D."/>
            <person name="Huntley M.A."/>
            <person name="Jaffe D.B."/>
            <person name="Jagadeeshan S."/>
            <person name="Jeck W.R."/>
            <person name="Johnson J."/>
            <person name="Jones C.D."/>
            <person name="Jordan W.C."/>
            <person name="Karpen G.H."/>
            <person name="Kataoka E."/>
            <person name="Keightley P.D."/>
            <person name="Kheradpour P."/>
            <person name="Kirkness E.F."/>
            <person name="Koerich L.B."/>
            <person name="Kristiansen K."/>
            <person name="Kudrna D."/>
            <person name="Kulathinal R.J."/>
            <person name="Kumar S."/>
            <person name="Kwok R."/>
            <person name="Lander E."/>
            <person name="Langley C.H."/>
            <person name="Lapoint R."/>
            <person name="Lazzaro B.P."/>
            <person name="Lee S.J."/>
            <person name="Levesque L."/>
            <person name="Li R."/>
            <person name="Lin C.F."/>
            <person name="Lin M.F."/>
            <person name="Lindblad-Toh K."/>
            <person name="Llopart A."/>
            <person name="Long M."/>
            <person name="Low L."/>
            <person name="Lozovsky E."/>
            <person name="Lu J."/>
            <person name="Luo M."/>
            <person name="Machado C.A."/>
            <person name="Makalowski W."/>
            <person name="Marzo M."/>
            <person name="Matsuda M."/>
            <person name="Matzkin L."/>
            <person name="McAllister B."/>
            <person name="McBride C.S."/>
            <person name="McKernan B."/>
            <person name="McKernan K."/>
            <person name="Mendez-Lago M."/>
            <person name="Minx P."/>
            <person name="Mollenhauer M.U."/>
            <person name="Montooth K."/>
            <person name="Mount S.M."/>
            <person name="Mu X."/>
            <person name="Myers E."/>
            <person name="Negre B."/>
            <person name="Newfeld S."/>
            <person name="Nielsen R."/>
            <person name="Noor M.A."/>
            <person name="O'Grady P."/>
            <person name="Pachter L."/>
            <person name="Papaceit M."/>
            <person name="Parisi M.J."/>
            <person name="Parisi M."/>
            <person name="Parts L."/>
            <person name="Pedersen J.S."/>
            <person name="Pesole G."/>
            <person name="Phillippy A.M."/>
            <person name="Ponting C.P."/>
            <person name="Pop M."/>
            <person name="Porcelli D."/>
            <person name="Powell J.R."/>
            <person name="Prohaska S."/>
            <person name="Pruitt K."/>
            <person name="Puig M."/>
            <person name="Quesneville H."/>
            <person name="Ram K.R."/>
            <person name="Rand D."/>
            <person name="Rasmussen M.D."/>
            <person name="Reed L.K."/>
            <person name="Reenan R."/>
            <person name="Reily A."/>
            <person name="Remington K.A."/>
            <person name="Rieger T.T."/>
            <person name="Ritchie M.G."/>
            <person name="Robin C."/>
            <person name="Rogers Y.H."/>
            <person name="Rohde C."/>
            <person name="Rozas J."/>
            <person name="Rubenfield M.J."/>
            <person name="Ruiz A."/>
            <person name="Russo S."/>
            <person name="Salzberg S.L."/>
            <person name="Sanchez-Gracia A."/>
            <person name="Saranga D.J."/>
            <person name="Sato H."/>
            <person name="Schaeffer S.W."/>
            <person name="Schatz M.C."/>
            <person name="Schlenke T."/>
            <person name="Schwartz R."/>
            <person name="Segarra C."/>
            <person name="Singh R.S."/>
            <person name="Sirot L."/>
            <person name="Sirota M."/>
            <person name="Sisneros N.B."/>
            <person name="Smith C.D."/>
            <person name="Smith T.F."/>
            <person name="Spieth J."/>
            <person name="Stage D.E."/>
            <person name="Stark A."/>
            <person name="Stephan W."/>
            <person name="Strausberg R.L."/>
            <person name="Strempel S."/>
            <person name="Sturgill D."/>
            <person name="Sutton G."/>
            <person name="Sutton G.G."/>
            <person name="Tao W."/>
            <person name="Teichmann S."/>
            <person name="Tobari Y.N."/>
            <person name="Tomimura Y."/>
            <person name="Tsolas J.M."/>
            <person name="Valente V.L."/>
            <person name="Venter E."/>
            <person name="Venter J.C."/>
            <person name="Vicario S."/>
            <person name="Vieira F.G."/>
            <person name="Vilella A.J."/>
            <person name="Villasante A."/>
            <person name="Walenz B."/>
            <person name="Wang J."/>
            <person name="Wasserman M."/>
            <person name="Watts T."/>
            <person name="Wilson D."/>
            <person name="Wilson R.K."/>
            <person name="Wing R.A."/>
            <person name="Wolfner M.F."/>
            <person name="Wong A."/>
            <person name="Wong G.K."/>
            <person name="Wu C.I."/>
            <person name="Wu G."/>
            <person name="Yamamoto D."/>
            <person name="Yang H.P."/>
            <person name="Yang S.P."/>
            <person name="Yorke J.A."/>
            <person name="Yoshida K."/>
            <person name="Zdobnov E."/>
            <person name="Zhang P."/>
            <person name="Zhang Y."/>
            <person name="Zimin A.V."/>
            <person name="Baldwin J."/>
            <person name="Abdouelleil A."/>
            <person name="Abdulkadir J."/>
            <person name="Abebe A."/>
            <person name="Abera B."/>
            <person name="Abreu J."/>
            <person name="Acer S.C."/>
            <person name="Aftuck L."/>
            <person name="Alexander A."/>
            <person name="An P."/>
            <person name="Anderson E."/>
            <person name="Anderson S."/>
            <person name="Arachi H."/>
            <person name="Azer M."/>
            <person name="Bachantsang P."/>
            <person name="Barry A."/>
            <person name="Bayul T."/>
            <person name="Berlin A."/>
            <person name="Bessette D."/>
            <person name="Bloom T."/>
            <person name="Blye J."/>
            <person name="Boguslavskiy L."/>
            <person name="Bonnet C."/>
            <person name="Boukhgalter B."/>
            <person name="Bourzgui I."/>
            <person name="Brown A."/>
            <person name="Cahill P."/>
            <person name="Channer S."/>
            <person name="Cheshatsang Y."/>
            <person name="Chuda L."/>
            <person name="Citroen M."/>
            <person name="Collymore A."/>
            <person name="Cooke P."/>
            <person name="Costello M."/>
            <person name="D'Aco K."/>
            <person name="Daza R."/>
            <person name="De Haan G."/>
            <person name="DeGray S."/>
            <person name="DeMaso C."/>
            <person name="Dhargay N."/>
            <person name="Dooley K."/>
            <person name="Dooley E."/>
            <person name="Doricent M."/>
            <person name="Dorje P."/>
            <person name="Dorjee K."/>
            <person name="Dupes A."/>
            <person name="Elong R."/>
            <person name="Falk J."/>
            <person name="Farina A."/>
            <person name="Faro S."/>
            <person name="Ferguson D."/>
            <person name="Fisher S."/>
            <person name="Foley C.D."/>
            <person name="Franke A."/>
            <person name="Friedrich D."/>
            <person name="Gadbois L."/>
            <person name="Gearin G."/>
            <person name="Gearin C.R."/>
            <person name="Giannoukos G."/>
            <person name="Goode T."/>
            <person name="Graham J."/>
            <person name="Grandbois E."/>
            <person name="Grewal S."/>
            <person name="Gyaltsen K."/>
            <person name="Hafez N."/>
            <person name="Hagos B."/>
            <person name="Hall J."/>
            <person name="Henson C."/>
            <person name="Hollinger A."/>
            <person name="Honan T."/>
            <person name="Huard M.D."/>
            <person name="Hughes L."/>
            <person name="Hurhula B."/>
            <person name="Husby M.E."/>
            <person name="Kamat A."/>
            <person name="Kanga B."/>
            <person name="Kashin S."/>
            <person name="Khazanovich D."/>
            <person name="Kisner P."/>
            <person name="Lance K."/>
            <person name="Lara M."/>
            <person name="Lee W."/>
            <person name="Lennon N."/>
            <person name="Letendre F."/>
            <person name="LeVine R."/>
            <person name="Lipovsky A."/>
            <person name="Liu X."/>
            <person name="Liu J."/>
            <person name="Liu S."/>
            <person name="Lokyitsang T."/>
            <person name="Lokyitsang Y."/>
            <person name="Lubonja R."/>
            <person name="Lui A."/>
            <person name="MacDonald P."/>
            <person name="Magnisalis V."/>
            <person name="Maru K."/>
            <person name="Matthews C."/>
            <person name="McCusker W."/>
            <person name="McDonough S."/>
            <person name="Mehta T."/>
            <person name="Meldrim J."/>
            <person name="Meneus L."/>
            <person name="Mihai O."/>
            <person name="Mihalev A."/>
            <person name="Mihova T."/>
            <person name="Mittelman R."/>
            <person name="Mlenga V."/>
            <person name="Montmayeur A."/>
            <person name="Mulrain L."/>
            <person name="Navidi A."/>
            <person name="Naylor J."/>
            <person name="Negash T."/>
            <person name="Nguyen T."/>
            <person name="Nguyen N."/>
            <person name="Nicol R."/>
            <person name="Norbu C."/>
            <person name="Norbu N."/>
            <person name="Novod N."/>
            <person name="O'Neill B."/>
            <person name="Osman S."/>
            <person name="Markiewicz E."/>
            <person name="Oyono O.L."/>
            <person name="Patti C."/>
            <person name="Phunkhang P."/>
            <person name="Pierre F."/>
            <person name="Priest M."/>
            <person name="Raghuraman S."/>
            <person name="Rege F."/>
            <person name="Reyes R."/>
            <person name="Rise C."/>
            <person name="Rogov P."/>
            <person name="Ross K."/>
            <person name="Ryan E."/>
            <person name="Settipalli S."/>
            <person name="Shea T."/>
            <person name="Sherpa N."/>
            <person name="Shi L."/>
            <person name="Shih D."/>
            <person name="Sparrow T."/>
            <person name="Spaulding J."/>
            <person name="Stalker J."/>
            <person name="Stange-Thomann N."/>
            <person name="Stavropoulos S."/>
            <person name="Stone C."/>
            <person name="Strader C."/>
            <person name="Tesfaye S."/>
            <person name="Thomson T."/>
            <person name="Thoulutsang Y."/>
            <person name="Thoulutsang D."/>
            <person name="Topham K."/>
            <person name="Topping I."/>
            <person name="Tsamla T."/>
            <person name="Vassiliev H."/>
            <person name="Vo A."/>
            <person name="Wangchuk T."/>
            <person name="Wangdi T."/>
            <person name="Weiand M."/>
            <person name="Wilkinson J."/>
            <person name="Wilson A."/>
            <person name="Yadav S."/>
            <person name="Young G."/>
            <person name="Yu Q."/>
            <person name="Zembek L."/>
            <person name="Zhong D."/>
            <person name="Zimmer A."/>
            <person name="Zwirko Z."/>
            <person name="Jaffe D.B."/>
            <person name="Alvarez P."/>
            <person name="Brockman W."/>
            <person name="Butler J."/>
            <person name="Chin C."/>
            <person name="Gnerre S."/>
            <person name="Grabherr M."/>
            <person name="Kleber M."/>
            <person name="Mauceli E."/>
            <person name="MacCallum I."/>
        </authorList>
    </citation>
    <scope>NUCLEOTIDE SEQUENCE [LARGE SCALE GENOMIC DNA]</scope>
    <source>
        <strain evidence="3">white501</strain>
    </source>
</reference>
<feature type="region of interest" description="Disordered" evidence="1">
    <location>
        <begin position="1"/>
        <end position="37"/>
    </location>
</feature>
<keyword evidence="3" id="KW-1185">Reference proteome</keyword>
<sequence>MAAPPGFESESGAVSNYPPSQVNPVPGTRHPAPGDGYLRLIPGHKVFRLKMA</sequence>
<dbReference type="EMBL" id="CM000363">
    <property type="protein sequence ID" value="EDX11278.1"/>
    <property type="molecule type" value="Genomic_DNA"/>
</dbReference>
<gene>
    <name evidence="2" type="primary">Dsim\GD12167</name>
    <name evidence="2" type="ORF">Dsim_GD12167</name>
</gene>
<accession>B4QJ61</accession>
<evidence type="ECO:0000313" key="2">
    <source>
        <dbReference type="EMBL" id="EDX11278.1"/>
    </source>
</evidence>
<dbReference type="HOGENOM" id="CLU_3089483_0_0_1"/>
<dbReference type="Proteomes" id="UP000000304">
    <property type="component" value="Chromosome 3L"/>
</dbReference>
<evidence type="ECO:0000313" key="3">
    <source>
        <dbReference type="Proteomes" id="UP000000304"/>
    </source>
</evidence>